<dbReference type="Gene3D" id="2.130.10.10">
    <property type="entry name" value="YVTN repeat-like/Quinoprotein amine dehydrogenase"/>
    <property type="match status" value="2"/>
</dbReference>
<dbReference type="PANTHER" id="PTHR10856">
    <property type="entry name" value="CORONIN"/>
    <property type="match status" value="1"/>
</dbReference>
<dbReference type="InterPro" id="IPR015505">
    <property type="entry name" value="Coronin"/>
</dbReference>
<dbReference type="AlphaFoldDB" id="A0A1J4JV23"/>
<evidence type="ECO:0000313" key="5">
    <source>
        <dbReference type="Proteomes" id="UP000179807"/>
    </source>
</evidence>
<dbReference type="InterPro" id="IPR011047">
    <property type="entry name" value="Quinoprotein_ADH-like_sf"/>
</dbReference>
<keyword evidence="1 2" id="KW-0853">WD repeat</keyword>
<dbReference type="Proteomes" id="UP000179807">
    <property type="component" value="Unassembled WGS sequence"/>
</dbReference>
<keyword evidence="5" id="KW-1185">Reference proteome</keyword>
<dbReference type="SMART" id="SM00320">
    <property type="entry name" value="WD40"/>
    <property type="match status" value="5"/>
</dbReference>
<evidence type="ECO:0000256" key="1">
    <source>
        <dbReference type="PROSITE-ProRule" id="PRU00221"/>
    </source>
</evidence>
<evidence type="ECO:0000256" key="3">
    <source>
        <dbReference type="SAM" id="MobiDB-lite"/>
    </source>
</evidence>
<organism evidence="4 5">
    <name type="scientific">Tritrichomonas foetus</name>
    <dbReference type="NCBI Taxonomy" id="1144522"/>
    <lineage>
        <taxon>Eukaryota</taxon>
        <taxon>Metamonada</taxon>
        <taxon>Parabasalia</taxon>
        <taxon>Tritrichomonadida</taxon>
        <taxon>Tritrichomonadidae</taxon>
        <taxon>Tritrichomonas</taxon>
    </lineage>
</organism>
<reference evidence="4" key="1">
    <citation type="submission" date="2016-10" db="EMBL/GenBank/DDBJ databases">
        <authorList>
            <person name="Benchimol M."/>
            <person name="Almeida L.G."/>
            <person name="Vasconcelos A.T."/>
            <person name="Perreira-Neves A."/>
            <person name="Rosa I.A."/>
            <person name="Tasca T."/>
            <person name="Bogo M.R."/>
            <person name="de Souza W."/>
        </authorList>
    </citation>
    <scope>NUCLEOTIDE SEQUENCE [LARGE SCALE GENOMIC DNA]</scope>
    <source>
        <strain evidence="4">K</strain>
    </source>
</reference>
<dbReference type="VEuPathDB" id="TrichDB:TRFO_06883"/>
<sequence>MFPNLSGTVVEDKQINEIDILKDNYLFDASSKYYACPGNDPKVVTVTCVPIEQTSKFGLRQPRVKVGQPGQRASVVLFSPYSPTSLFVGCSNGFIGWYNLPEKQLRADLSKAAAQNDLKDEVKCAAFHPLVKDMIIVGLRSGKLQVFDKTLKEPLLELPAGRPLNSVAWSDDGTLVFALYVDMVLKVFDVRTKEALCETKVCASRGLGFLQALPNRRVLVSFSAGGKQELRIFDDKATSQASRQVGVNGTPLSVTVHFTGLIVANGCRETKVYILDGNTLQDVCVYTHTVGVVNATFDRLKPNPDGKVILRATLLNITNCISRVEFAVPYPPTFPPWPVYETDLDPQTWLSGTNGTMKTEPLEPTAKPVEEKVEEKKDIGPQTYYKYLKCDPDPPARYYIDLPVGQQPNPEFNEVAFNGKEFAFIGASKTPQIYFLPINKPGRFPAKCISQITDPHGSGIGTMCYSPHNDRLFLSGGDDCKAKLWSLPESWVEPLHTPVVTLNHNRKVTIARFSESTNNLVMTATPQPELYFWDINTQKQIRNFSALCKDDPIQDAVLNEYTSQTFVIMRDGRLIGFDPRADNPQVQETIAHPNGGRHRRLLNIPDFGYLASFGSSNRGERQLCIWDVKNLDKPLKSVEFDTASGSLLPMYEEGAGLIYLGGKGDGHIRYVELARDDRIVASTGAYETSEPERGLYLLPRRFCDIMACECSRMIKLATESMHLLHWRILRSHNEFFQDMIYPPVRDFSKPIMEIDEWQAGGTPKFPMYDFQPPNTKKYSEVMHNFRPKAGSTKNYAEVMAEEHSNRPLTIDDIVAAAPKISSEDETSSSSDAW</sequence>
<dbReference type="EMBL" id="MLAK01000849">
    <property type="protein sequence ID" value="OHT02851.1"/>
    <property type="molecule type" value="Genomic_DNA"/>
</dbReference>
<protein>
    <recommendedName>
        <fullName evidence="2">Coronin</fullName>
    </recommendedName>
</protein>
<dbReference type="InterPro" id="IPR001680">
    <property type="entry name" value="WD40_rpt"/>
</dbReference>
<gene>
    <name evidence="4" type="ORF">TRFO_06883</name>
</gene>
<feature type="region of interest" description="Disordered" evidence="3">
    <location>
        <begin position="353"/>
        <end position="375"/>
    </location>
</feature>
<dbReference type="PANTHER" id="PTHR10856:SF0">
    <property type="entry name" value="CORONIN"/>
    <property type="match status" value="1"/>
</dbReference>
<dbReference type="PROSITE" id="PS50082">
    <property type="entry name" value="WD_REPEATS_2"/>
    <property type="match status" value="2"/>
</dbReference>
<dbReference type="Pfam" id="PF00400">
    <property type="entry name" value="WD40"/>
    <property type="match status" value="1"/>
</dbReference>
<feature type="repeat" description="WD" evidence="1">
    <location>
        <begin position="453"/>
        <end position="487"/>
    </location>
</feature>
<proteinExistence type="inferred from homology"/>
<evidence type="ECO:0000256" key="2">
    <source>
        <dbReference type="RuleBase" id="RU280818"/>
    </source>
</evidence>
<keyword evidence="2" id="KW-0677">Repeat</keyword>
<dbReference type="OrthoDB" id="1850764at2759"/>
<name>A0A1J4JV23_9EUKA</name>
<dbReference type="SMART" id="SM01167">
    <property type="entry name" value="DUF1900"/>
    <property type="match status" value="1"/>
</dbReference>
<dbReference type="RefSeq" id="XP_068355987.1">
    <property type="nucleotide sequence ID" value="XM_068493362.1"/>
</dbReference>
<dbReference type="GeneID" id="94828066"/>
<dbReference type="InterPro" id="IPR015943">
    <property type="entry name" value="WD40/YVTN_repeat-like_dom_sf"/>
</dbReference>
<evidence type="ECO:0000313" key="4">
    <source>
        <dbReference type="EMBL" id="OHT02851.1"/>
    </source>
</evidence>
<feature type="repeat" description="WD" evidence="1">
    <location>
        <begin position="501"/>
        <end position="543"/>
    </location>
</feature>
<dbReference type="SUPFAM" id="SSF50998">
    <property type="entry name" value="Quinoprotein alcohol dehydrogenase-like"/>
    <property type="match status" value="1"/>
</dbReference>
<accession>A0A1J4JV23</accession>
<comment type="similarity">
    <text evidence="2">Belongs to the WD repeat coronin family.</text>
</comment>
<comment type="caution">
    <text evidence="4">The sequence shown here is derived from an EMBL/GenBank/DDBJ whole genome shotgun (WGS) entry which is preliminary data.</text>
</comment>